<keyword evidence="3" id="KW-1185">Reference proteome</keyword>
<name>A0AA86TFX3_9FABA</name>
<feature type="region of interest" description="Disordered" evidence="1">
    <location>
        <begin position="51"/>
        <end position="128"/>
    </location>
</feature>
<feature type="compositionally biased region" description="Basic residues" evidence="1">
    <location>
        <begin position="62"/>
        <end position="80"/>
    </location>
</feature>
<dbReference type="Gramene" id="rna-AYBTSS11_LOCUS28211">
    <property type="protein sequence ID" value="CAJ1976081.1"/>
    <property type="gene ID" value="gene-AYBTSS11_LOCUS28211"/>
</dbReference>
<reference evidence="2" key="1">
    <citation type="submission" date="2023-10" db="EMBL/GenBank/DDBJ databases">
        <authorList>
            <person name="Domelevo Entfellner J.-B."/>
        </authorList>
    </citation>
    <scope>NUCLEOTIDE SEQUENCE</scope>
</reference>
<dbReference type="EMBL" id="OY731406">
    <property type="protein sequence ID" value="CAJ1976081.1"/>
    <property type="molecule type" value="Genomic_DNA"/>
</dbReference>
<dbReference type="Proteomes" id="UP001189624">
    <property type="component" value="Chromosome 9"/>
</dbReference>
<organism evidence="2 3">
    <name type="scientific">Sphenostylis stenocarpa</name>
    <dbReference type="NCBI Taxonomy" id="92480"/>
    <lineage>
        <taxon>Eukaryota</taxon>
        <taxon>Viridiplantae</taxon>
        <taxon>Streptophyta</taxon>
        <taxon>Embryophyta</taxon>
        <taxon>Tracheophyta</taxon>
        <taxon>Spermatophyta</taxon>
        <taxon>Magnoliopsida</taxon>
        <taxon>eudicotyledons</taxon>
        <taxon>Gunneridae</taxon>
        <taxon>Pentapetalae</taxon>
        <taxon>rosids</taxon>
        <taxon>fabids</taxon>
        <taxon>Fabales</taxon>
        <taxon>Fabaceae</taxon>
        <taxon>Papilionoideae</taxon>
        <taxon>50 kb inversion clade</taxon>
        <taxon>NPAAA clade</taxon>
        <taxon>indigoferoid/millettioid clade</taxon>
        <taxon>Phaseoleae</taxon>
        <taxon>Sphenostylis</taxon>
    </lineage>
</organism>
<proteinExistence type="predicted"/>
<gene>
    <name evidence="2" type="ORF">AYBTSS11_LOCUS28211</name>
</gene>
<evidence type="ECO:0000313" key="3">
    <source>
        <dbReference type="Proteomes" id="UP001189624"/>
    </source>
</evidence>
<feature type="non-terminal residue" evidence="2">
    <location>
        <position position="1"/>
    </location>
</feature>
<evidence type="ECO:0000313" key="2">
    <source>
        <dbReference type="EMBL" id="CAJ1976081.1"/>
    </source>
</evidence>
<accession>A0AA86TFX3</accession>
<feature type="compositionally biased region" description="Basic and acidic residues" evidence="1">
    <location>
        <begin position="51"/>
        <end position="61"/>
    </location>
</feature>
<protein>
    <submittedName>
        <fullName evidence="2">Uncharacterized protein</fullName>
    </submittedName>
</protein>
<feature type="compositionally biased region" description="Polar residues" evidence="1">
    <location>
        <begin position="81"/>
        <end position="95"/>
    </location>
</feature>
<dbReference type="AlphaFoldDB" id="A0AA86TFX3"/>
<sequence>SKPAQGRGKKGLDVEVGCDEDYTSLPEPRVCEKQLEDASFLDTQLHEHVVEEHGYEKESGQRKGRSRGRGKGRGRVHCHQNNRVGTPPSNNTIFTDQVIAKQPPGPRMPDGTRGFSMGRGKPVAVNIA</sequence>
<evidence type="ECO:0000256" key="1">
    <source>
        <dbReference type="SAM" id="MobiDB-lite"/>
    </source>
</evidence>